<dbReference type="InterPro" id="IPR025325">
    <property type="entry name" value="DUF4231"/>
</dbReference>
<evidence type="ECO:0000313" key="4">
    <source>
        <dbReference type="Proteomes" id="UP000033607"/>
    </source>
</evidence>
<dbReference type="Pfam" id="PF14015">
    <property type="entry name" value="DUF4231"/>
    <property type="match status" value="1"/>
</dbReference>
<dbReference type="AlphaFoldDB" id="A0A0F5Y6Z1"/>
<dbReference type="EMBL" id="LATL02000284">
    <property type="protein sequence ID" value="KKD34701.1"/>
    <property type="molecule type" value="Genomic_DNA"/>
</dbReference>
<feature type="region of interest" description="Disordered" evidence="1">
    <location>
        <begin position="262"/>
        <end position="283"/>
    </location>
</feature>
<keyword evidence="2" id="KW-0472">Membrane</keyword>
<evidence type="ECO:0008006" key="5">
    <source>
        <dbReference type="Google" id="ProtNLM"/>
    </source>
</evidence>
<gene>
    <name evidence="3" type="ORF">WN50_29435</name>
</gene>
<keyword evidence="2" id="KW-0812">Transmembrane</keyword>
<reference evidence="3 4" key="1">
    <citation type="submission" date="2015-06" db="EMBL/GenBank/DDBJ databases">
        <title>Draft genome assembly of filamentous brackish cyanobacterium Limnoraphis robusta strain CS-951.</title>
        <authorList>
            <person name="Willis A."/>
            <person name="Parks M."/>
            <person name="Burford M.A."/>
        </authorList>
    </citation>
    <scope>NUCLEOTIDE SEQUENCE [LARGE SCALE GENOMIC DNA]</scope>
    <source>
        <strain evidence="3 4">CS-951</strain>
    </source>
</reference>
<feature type="transmembrane region" description="Helical" evidence="2">
    <location>
        <begin position="57"/>
        <end position="74"/>
    </location>
</feature>
<dbReference type="NCBIfam" id="NF033634">
    <property type="entry name" value="SLATT_1"/>
    <property type="match status" value="1"/>
</dbReference>
<protein>
    <recommendedName>
        <fullName evidence="5">DUF4231 domain-containing protein</fullName>
    </recommendedName>
</protein>
<organism evidence="3 4">
    <name type="scientific">Limnoraphis robusta CS-951</name>
    <dbReference type="NCBI Taxonomy" id="1637645"/>
    <lineage>
        <taxon>Bacteria</taxon>
        <taxon>Bacillati</taxon>
        <taxon>Cyanobacteriota</taxon>
        <taxon>Cyanophyceae</taxon>
        <taxon>Oscillatoriophycideae</taxon>
        <taxon>Oscillatoriales</taxon>
        <taxon>Sirenicapillariaceae</taxon>
        <taxon>Limnoraphis</taxon>
    </lineage>
</organism>
<dbReference type="PATRIC" id="fig|1637645.4.peg.5617"/>
<accession>A0A0F5Y6Z1</accession>
<dbReference type="OrthoDB" id="423154at2"/>
<name>A0A0F5Y6Z1_9CYAN</name>
<evidence type="ECO:0000313" key="3">
    <source>
        <dbReference type="EMBL" id="KKD34701.1"/>
    </source>
</evidence>
<feature type="transmembrane region" description="Helical" evidence="2">
    <location>
        <begin position="176"/>
        <end position="197"/>
    </location>
</feature>
<sequence length="283" mass="31954">MANLDAMSSVETPANQALSQDDQLPGIYLFLKIVEYLILAASIGTVILLFVLGEDRLRIYAAVFTSLFIFLFLTNGQLRQNYQKSAVESKLAQHSELYNYMYTPETDAFSSKASLQLSRKKALKYSMELIEDYKKTRDNSRNIYYVSQIATIILSGVTPILVLLERLDSGSGWLKWLPVLFPALASIVTSIVTSFPFQETWIAANKTVELLEAEQEKFILGITPAYRCYDINDPTQRQQMAKKAIENFISQVNNIHLKQLQQGGSEQLETEKKEENKSASPVA</sequence>
<proteinExistence type="predicted"/>
<keyword evidence="2" id="KW-1133">Transmembrane helix</keyword>
<evidence type="ECO:0000256" key="1">
    <source>
        <dbReference type="SAM" id="MobiDB-lite"/>
    </source>
</evidence>
<evidence type="ECO:0000256" key="2">
    <source>
        <dbReference type="SAM" id="Phobius"/>
    </source>
</evidence>
<dbReference type="Proteomes" id="UP000033607">
    <property type="component" value="Unassembled WGS sequence"/>
</dbReference>
<feature type="transmembrane region" description="Helical" evidence="2">
    <location>
        <begin position="143"/>
        <end position="164"/>
    </location>
</feature>
<comment type="caution">
    <text evidence="3">The sequence shown here is derived from an EMBL/GenBank/DDBJ whole genome shotgun (WGS) entry which is preliminary data.</text>
</comment>
<dbReference type="RefSeq" id="WP_046282180.1">
    <property type="nucleotide sequence ID" value="NZ_LATL02000284.1"/>
</dbReference>
<feature type="transmembrane region" description="Helical" evidence="2">
    <location>
        <begin position="33"/>
        <end position="51"/>
    </location>
</feature>